<keyword evidence="2" id="KW-1185">Reference proteome</keyword>
<organism evidence="1 2">
    <name type="scientific">Actinomycetospora cinnamomea</name>
    <dbReference type="NCBI Taxonomy" id="663609"/>
    <lineage>
        <taxon>Bacteria</taxon>
        <taxon>Bacillati</taxon>
        <taxon>Actinomycetota</taxon>
        <taxon>Actinomycetes</taxon>
        <taxon>Pseudonocardiales</taxon>
        <taxon>Pseudonocardiaceae</taxon>
        <taxon>Actinomycetospora</taxon>
    </lineage>
</organism>
<evidence type="ECO:0000313" key="2">
    <source>
        <dbReference type="Proteomes" id="UP000245639"/>
    </source>
</evidence>
<dbReference type="EMBL" id="QEKW01000009">
    <property type="protein sequence ID" value="PVZ08186.1"/>
    <property type="molecule type" value="Genomic_DNA"/>
</dbReference>
<proteinExistence type="predicted"/>
<protein>
    <submittedName>
        <fullName evidence="1">Uncharacterized protein</fullName>
    </submittedName>
</protein>
<comment type="caution">
    <text evidence="1">The sequence shown here is derived from an EMBL/GenBank/DDBJ whole genome shotgun (WGS) entry which is preliminary data.</text>
</comment>
<dbReference type="Proteomes" id="UP000245639">
    <property type="component" value="Unassembled WGS sequence"/>
</dbReference>
<reference evidence="1 2" key="1">
    <citation type="submission" date="2018-04" db="EMBL/GenBank/DDBJ databases">
        <title>Genomic Encyclopedia of Type Strains, Phase IV (KMG-IV): sequencing the most valuable type-strain genomes for metagenomic binning, comparative biology and taxonomic classification.</title>
        <authorList>
            <person name="Goeker M."/>
        </authorList>
    </citation>
    <scope>NUCLEOTIDE SEQUENCE [LARGE SCALE GENOMIC DNA]</scope>
    <source>
        <strain evidence="1 2">DSM 45771</strain>
    </source>
</reference>
<sequence>MWRDDATLTGLTLESIDIIAEERLVLPKLFRRLADYLAVNDGDPDFSGFLPHMDTHGGRVIRTDTSAVTGFGNVLHVDGQTVKLVLNPSELIFLK</sequence>
<name>A0A2U1F7N4_9PSEU</name>
<dbReference type="AlphaFoldDB" id="A0A2U1F7N4"/>
<evidence type="ECO:0000313" key="1">
    <source>
        <dbReference type="EMBL" id="PVZ08186.1"/>
    </source>
</evidence>
<accession>A0A2U1F7N4</accession>
<gene>
    <name evidence="1" type="ORF">C8D89_10969</name>
</gene>